<dbReference type="AlphaFoldDB" id="A0A0L0F5M1"/>
<proteinExistence type="predicted"/>
<organism evidence="1 2">
    <name type="scientific">Sphaeroforma arctica JP610</name>
    <dbReference type="NCBI Taxonomy" id="667725"/>
    <lineage>
        <taxon>Eukaryota</taxon>
        <taxon>Ichthyosporea</taxon>
        <taxon>Ichthyophonida</taxon>
        <taxon>Sphaeroforma</taxon>
    </lineage>
</organism>
<feature type="non-terminal residue" evidence="1">
    <location>
        <position position="57"/>
    </location>
</feature>
<sequence>MKGADAQITTLVDGRFFNPMTTEAVVTIYVPKIDCFFRAPPSSSFYQPTPQVEDTHG</sequence>
<dbReference type="GeneID" id="25915935"/>
<keyword evidence="2" id="KW-1185">Reference proteome</keyword>
<reference evidence="1 2" key="1">
    <citation type="submission" date="2011-02" db="EMBL/GenBank/DDBJ databases">
        <title>The Genome Sequence of Sphaeroforma arctica JP610.</title>
        <authorList>
            <consortium name="The Broad Institute Genome Sequencing Platform"/>
            <person name="Russ C."/>
            <person name="Cuomo C."/>
            <person name="Young S.K."/>
            <person name="Zeng Q."/>
            <person name="Gargeya S."/>
            <person name="Alvarado L."/>
            <person name="Berlin A."/>
            <person name="Chapman S.B."/>
            <person name="Chen Z."/>
            <person name="Freedman E."/>
            <person name="Gellesch M."/>
            <person name="Goldberg J."/>
            <person name="Griggs A."/>
            <person name="Gujja S."/>
            <person name="Heilman E."/>
            <person name="Heiman D."/>
            <person name="Howarth C."/>
            <person name="Mehta T."/>
            <person name="Neiman D."/>
            <person name="Pearson M."/>
            <person name="Roberts A."/>
            <person name="Saif S."/>
            <person name="Shea T."/>
            <person name="Shenoy N."/>
            <person name="Sisk P."/>
            <person name="Stolte C."/>
            <person name="Sykes S."/>
            <person name="White J."/>
            <person name="Yandava C."/>
            <person name="Burger G."/>
            <person name="Gray M.W."/>
            <person name="Holland P.W.H."/>
            <person name="King N."/>
            <person name="Lang F.B.F."/>
            <person name="Roger A.J."/>
            <person name="Ruiz-Trillo I."/>
            <person name="Haas B."/>
            <person name="Nusbaum C."/>
            <person name="Birren B."/>
        </authorList>
    </citation>
    <scope>NUCLEOTIDE SEQUENCE [LARGE SCALE GENOMIC DNA]</scope>
    <source>
        <strain evidence="1 2">JP610</strain>
    </source>
</reference>
<name>A0A0L0F5M1_9EUKA</name>
<dbReference type="RefSeq" id="XP_014145922.1">
    <property type="nucleotide sequence ID" value="XM_014290447.1"/>
</dbReference>
<accession>A0A0L0F5M1</accession>
<protein>
    <submittedName>
        <fullName evidence="1">Uncharacterized protein</fullName>
    </submittedName>
</protein>
<evidence type="ECO:0000313" key="2">
    <source>
        <dbReference type="Proteomes" id="UP000054560"/>
    </source>
</evidence>
<dbReference type="EMBL" id="KQ247706">
    <property type="protein sequence ID" value="KNC72020.1"/>
    <property type="molecule type" value="Genomic_DNA"/>
</dbReference>
<dbReference type="Proteomes" id="UP000054560">
    <property type="component" value="Unassembled WGS sequence"/>
</dbReference>
<gene>
    <name evidence="1" type="ORF">SARC_15431</name>
</gene>
<evidence type="ECO:0000313" key="1">
    <source>
        <dbReference type="EMBL" id="KNC72020.1"/>
    </source>
</evidence>